<evidence type="ECO:0000256" key="1">
    <source>
        <dbReference type="ARBA" id="ARBA00022723"/>
    </source>
</evidence>
<evidence type="ECO:0000256" key="5">
    <source>
        <dbReference type="PROSITE-ProRule" id="PRU00175"/>
    </source>
</evidence>
<dbReference type="PROSITE" id="PS00518">
    <property type="entry name" value="ZF_RING_1"/>
    <property type="match status" value="1"/>
</dbReference>
<sequence length="469" mass="52838">MSLRGIGVLLRCYLVSAAAAMYFDLGEQEEKCIIEEVPEDTLVTGHFLLEPWDLKAFSHSPHFGVTVTVRDPNAEVLMSKRYSKFGKFTFTAHASGQHHLCFQTNSTRFAVFAGARLKLNLDVQMGEHPIDHNTGKTENNMEILENSLRHLIDQMTYITRQQEYQREKEELFREISEDTNGPQMSYWVRCNSCFRCPGADTHLAVTTCGHVVCNTCYQKGKPGKCLICSSKCQVSPLSDKSSSEVKALFSDINCVATKNTTEIIKVIMFQARHQKRLLTHYQQRNENLQEVLVKMKQEMQQMAKKLNEQSAYISKLENSLQHQSARVSSVPQKMHSYFPPHGRKSASVLQIPYSSPASLSRHSSATNISENVDLDERSLFRKPKPGPRLSLISPPQDGRMGTVPHRPSSQNMTVHHSARSATVSRFHGSPMTDISYGQSSGQKSPFIKPLSSFRHLSSLVSPPRNPTHT</sequence>
<keyword evidence="4" id="KW-0469">Meiosis</keyword>
<evidence type="ECO:0000256" key="3">
    <source>
        <dbReference type="ARBA" id="ARBA00022833"/>
    </source>
</evidence>
<keyword evidence="8" id="KW-0732">Signal</keyword>
<evidence type="ECO:0008006" key="13">
    <source>
        <dbReference type="Google" id="ProtNLM"/>
    </source>
</evidence>
<evidence type="ECO:0000256" key="4">
    <source>
        <dbReference type="ARBA" id="ARBA00023254"/>
    </source>
</evidence>
<dbReference type="Ensembl" id="ENSGACT00000050767.1">
    <property type="protein sequence ID" value="ENSGACP00000063291.1"/>
    <property type="gene ID" value="ENSGACG00000033623.1"/>
</dbReference>
<feature type="coiled-coil region" evidence="6">
    <location>
        <begin position="271"/>
        <end position="309"/>
    </location>
</feature>
<evidence type="ECO:0000256" key="6">
    <source>
        <dbReference type="SAM" id="Coils"/>
    </source>
</evidence>
<dbReference type="InterPro" id="IPR001841">
    <property type="entry name" value="Znf_RING"/>
</dbReference>
<dbReference type="GeneTree" id="ENSGT00940000160999"/>
<evidence type="ECO:0000256" key="8">
    <source>
        <dbReference type="SAM" id="SignalP"/>
    </source>
</evidence>
<evidence type="ECO:0000259" key="9">
    <source>
        <dbReference type="PROSITE" id="PS50089"/>
    </source>
</evidence>
<proteinExistence type="predicted"/>
<dbReference type="Proteomes" id="UP000007635">
    <property type="component" value="Chromosome IV"/>
</dbReference>
<evidence type="ECO:0000256" key="2">
    <source>
        <dbReference type="ARBA" id="ARBA00022771"/>
    </source>
</evidence>
<dbReference type="PROSITE" id="PS50089">
    <property type="entry name" value="ZF_RING_2"/>
    <property type="match status" value="1"/>
</dbReference>
<evidence type="ECO:0000313" key="12">
    <source>
        <dbReference type="Proteomes" id="UP000007635"/>
    </source>
</evidence>
<keyword evidence="3" id="KW-0862">Zinc</keyword>
<evidence type="ECO:0000256" key="7">
    <source>
        <dbReference type="SAM" id="MobiDB-lite"/>
    </source>
</evidence>
<dbReference type="PANTHER" id="PTHR22663:SF21">
    <property type="entry name" value="E3 SUMO-PROTEIN LIGASE RNF212-RELATED"/>
    <property type="match status" value="1"/>
</dbReference>
<name>A0AAQ4RME4_GASAC</name>
<keyword evidence="6" id="KW-0175">Coiled coil</keyword>
<dbReference type="PANTHER" id="PTHR22663">
    <property type="entry name" value="RING FINGER PROTEIN NARYA-RELATED"/>
    <property type="match status" value="1"/>
</dbReference>
<dbReference type="GO" id="GO:0008270">
    <property type="term" value="F:zinc ion binding"/>
    <property type="evidence" value="ECO:0007669"/>
    <property type="project" value="UniProtKB-KW"/>
</dbReference>
<evidence type="ECO:0000259" key="10">
    <source>
        <dbReference type="PROSITE" id="PS50866"/>
    </source>
</evidence>
<reference evidence="11" key="2">
    <citation type="submission" date="2025-08" db="UniProtKB">
        <authorList>
            <consortium name="Ensembl"/>
        </authorList>
    </citation>
    <scope>IDENTIFICATION</scope>
</reference>
<dbReference type="GO" id="GO:0019789">
    <property type="term" value="F:SUMO transferase activity"/>
    <property type="evidence" value="ECO:0007669"/>
    <property type="project" value="InterPro"/>
</dbReference>
<dbReference type="Pfam" id="PF14634">
    <property type="entry name" value="zf-RING_5"/>
    <property type="match status" value="1"/>
</dbReference>
<feature type="chain" id="PRO_5042994601" description="RING-type domain-containing protein" evidence="8">
    <location>
        <begin position="20"/>
        <end position="469"/>
    </location>
</feature>
<reference evidence="11" key="3">
    <citation type="submission" date="2025-09" db="UniProtKB">
        <authorList>
            <consortium name="Ensembl"/>
        </authorList>
    </citation>
    <scope>IDENTIFICATION</scope>
</reference>
<dbReference type="GO" id="GO:0007129">
    <property type="term" value="P:homologous chromosome pairing at meiosis"/>
    <property type="evidence" value="ECO:0007669"/>
    <property type="project" value="TreeGrafter"/>
</dbReference>
<feature type="signal peptide" evidence="8">
    <location>
        <begin position="1"/>
        <end position="19"/>
    </location>
</feature>
<organism evidence="11 12">
    <name type="scientific">Gasterosteus aculeatus aculeatus</name>
    <name type="common">three-spined stickleback</name>
    <dbReference type="NCBI Taxonomy" id="481459"/>
    <lineage>
        <taxon>Eukaryota</taxon>
        <taxon>Metazoa</taxon>
        <taxon>Chordata</taxon>
        <taxon>Craniata</taxon>
        <taxon>Vertebrata</taxon>
        <taxon>Euteleostomi</taxon>
        <taxon>Actinopterygii</taxon>
        <taxon>Neopterygii</taxon>
        <taxon>Teleostei</taxon>
        <taxon>Neoteleostei</taxon>
        <taxon>Acanthomorphata</taxon>
        <taxon>Eupercaria</taxon>
        <taxon>Perciformes</taxon>
        <taxon>Cottioidei</taxon>
        <taxon>Gasterosteales</taxon>
        <taxon>Gasterosteidae</taxon>
        <taxon>Gasterosteus</taxon>
    </lineage>
</organism>
<accession>A0AAQ4RME4</accession>
<feature type="domain" description="GOLD" evidence="10">
    <location>
        <begin position="30"/>
        <end position="123"/>
    </location>
</feature>
<reference evidence="11 12" key="1">
    <citation type="journal article" date="2021" name="G3 (Bethesda)">
        <title>Improved contiguity of the threespine stickleback genome using long-read sequencing.</title>
        <authorList>
            <person name="Nath S."/>
            <person name="Shaw D.E."/>
            <person name="White M.A."/>
        </authorList>
    </citation>
    <scope>NUCLEOTIDE SEQUENCE [LARGE SCALE GENOMIC DNA]</scope>
    <source>
        <strain evidence="11 12">Lake Benthic</strain>
    </source>
</reference>
<dbReference type="Pfam" id="PF01105">
    <property type="entry name" value="EMP24_GP25L"/>
    <property type="match status" value="1"/>
</dbReference>
<dbReference type="GO" id="GO:0007131">
    <property type="term" value="P:reciprocal meiotic recombination"/>
    <property type="evidence" value="ECO:0007669"/>
    <property type="project" value="InterPro"/>
</dbReference>
<evidence type="ECO:0000313" key="11">
    <source>
        <dbReference type="Ensembl" id="ENSGACP00000063291.1"/>
    </source>
</evidence>
<feature type="domain" description="RING-type" evidence="9">
    <location>
        <begin position="190"/>
        <end position="229"/>
    </location>
</feature>
<dbReference type="AlphaFoldDB" id="A0AAQ4RME4"/>
<keyword evidence="1" id="KW-0479">Metal-binding</keyword>
<dbReference type="SMART" id="SM01190">
    <property type="entry name" value="EMP24_GP25L"/>
    <property type="match status" value="1"/>
</dbReference>
<dbReference type="GO" id="GO:0016925">
    <property type="term" value="P:protein sumoylation"/>
    <property type="evidence" value="ECO:0007669"/>
    <property type="project" value="TreeGrafter"/>
</dbReference>
<dbReference type="PROSITE" id="PS50866">
    <property type="entry name" value="GOLD"/>
    <property type="match status" value="1"/>
</dbReference>
<keyword evidence="2 5" id="KW-0863">Zinc-finger</keyword>
<feature type="region of interest" description="Disordered" evidence="7">
    <location>
        <begin position="379"/>
        <end position="413"/>
    </location>
</feature>
<dbReference type="InterPro" id="IPR009038">
    <property type="entry name" value="GOLD_dom"/>
</dbReference>
<dbReference type="GO" id="GO:0000795">
    <property type="term" value="C:synaptonemal complex"/>
    <property type="evidence" value="ECO:0007669"/>
    <property type="project" value="InterPro"/>
</dbReference>
<keyword evidence="12" id="KW-1185">Reference proteome</keyword>
<protein>
    <recommendedName>
        <fullName evidence="13">RING-type domain-containing protein</fullName>
    </recommendedName>
</protein>
<dbReference type="InterPro" id="IPR017907">
    <property type="entry name" value="Znf_RING_CS"/>
</dbReference>
<dbReference type="InterPro" id="IPR042123">
    <property type="entry name" value="Zip3/RNF212-like"/>
</dbReference>